<dbReference type="AlphaFoldDB" id="A0A0B2PE87"/>
<name>A0A0B2PE87_GLYSO</name>
<keyword evidence="1" id="KW-0863">Zinc-finger</keyword>
<dbReference type="EMBL" id="KN668011">
    <property type="protein sequence ID" value="KHN05779.1"/>
    <property type="molecule type" value="Genomic_DNA"/>
</dbReference>
<proteinExistence type="predicted"/>
<dbReference type="PROSITE" id="PS50966">
    <property type="entry name" value="ZF_SWIM"/>
    <property type="match status" value="1"/>
</dbReference>
<protein>
    <recommendedName>
        <fullName evidence="2">SWIM-type domain-containing protein</fullName>
    </recommendedName>
</protein>
<dbReference type="InterPro" id="IPR018289">
    <property type="entry name" value="MULE_transposase_dom"/>
</dbReference>
<dbReference type="GO" id="GO:0008270">
    <property type="term" value="F:zinc ion binding"/>
    <property type="evidence" value="ECO:0007669"/>
    <property type="project" value="UniProtKB-KW"/>
</dbReference>
<keyword evidence="1" id="KW-0862">Zinc</keyword>
<dbReference type="Pfam" id="PF04434">
    <property type="entry name" value="SWIM"/>
    <property type="match status" value="1"/>
</dbReference>
<feature type="non-terminal residue" evidence="3">
    <location>
        <position position="399"/>
    </location>
</feature>
<evidence type="ECO:0000256" key="1">
    <source>
        <dbReference type="PROSITE-ProRule" id="PRU00325"/>
    </source>
</evidence>
<dbReference type="Pfam" id="PF10551">
    <property type="entry name" value="MULE"/>
    <property type="match status" value="1"/>
</dbReference>
<reference evidence="3" key="1">
    <citation type="submission" date="2014-07" db="EMBL/GenBank/DDBJ databases">
        <title>Identification of a novel salt tolerance gene in wild soybean by whole-genome sequencing.</title>
        <authorList>
            <person name="Lam H.-M."/>
            <person name="Qi X."/>
            <person name="Li M.-W."/>
            <person name="Liu X."/>
            <person name="Xie M."/>
            <person name="Ni M."/>
            <person name="Xu X."/>
        </authorList>
    </citation>
    <scope>NUCLEOTIDE SEQUENCE [LARGE SCALE GENOMIC DNA]</scope>
    <source>
        <tissue evidence="3">Root</tissue>
    </source>
</reference>
<evidence type="ECO:0000259" key="2">
    <source>
        <dbReference type="PROSITE" id="PS50966"/>
    </source>
</evidence>
<gene>
    <name evidence="3" type="ORF">glysoja_043602</name>
</gene>
<dbReference type="InterPro" id="IPR007527">
    <property type="entry name" value="Znf_SWIM"/>
</dbReference>
<evidence type="ECO:0000313" key="3">
    <source>
        <dbReference type="EMBL" id="KHN05779.1"/>
    </source>
</evidence>
<accession>A0A0B2PE87</accession>
<dbReference type="Proteomes" id="UP000053555">
    <property type="component" value="Unassembled WGS sequence"/>
</dbReference>
<organism evidence="3">
    <name type="scientific">Glycine soja</name>
    <name type="common">Wild soybean</name>
    <dbReference type="NCBI Taxonomy" id="3848"/>
    <lineage>
        <taxon>Eukaryota</taxon>
        <taxon>Viridiplantae</taxon>
        <taxon>Streptophyta</taxon>
        <taxon>Embryophyta</taxon>
        <taxon>Tracheophyta</taxon>
        <taxon>Spermatophyta</taxon>
        <taxon>Magnoliopsida</taxon>
        <taxon>eudicotyledons</taxon>
        <taxon>Gunneridae</taxon>
        <taxon>Pentapetalae</taxon>
        <taxon>rosids</taxon>
        <taxon>fabids</taxon>
        <taxon>Fabales</taxon>
        <taxon>Fabaceae</taxon>
        <taxon>Papilionoideae</taxon>
        <taxon>50 kb inversion clade</taxon>
        <taxon>NPAAA clade</taxon>
        <taxon>indigoferoid/millettioid clade</taxon>
        <taxon>Phaseoleae</taxon>
        <taxon>Glycine</taxon>
        <taxon>Glycine subgen. Soja</taxon>
    </lineage>
</organism>
<dbReference type="PANTHER" id="PTHR31973:SF195">
    <property type="entry name" value="MUDR FAMILY TRANSPOSASE"/>
    <property type="match status" value="1"/>
</dbReference>
<sequence>MIKEDPSLKISLIQERINGMFNYNISYRKAWKAKQKAITIEYGDWDESYVVLPSWLKHMQNHSPGSYYQICDDDFVVGNTVSREHRQFYRVFRTFGQCKEAFKYCKPVIQVDGTFMYGKYRGTLLIATTQDGNSHVLPLAFAVVEGETLTAWSWFLAHLREHVTDKDGICLISDRHASIKSAVANEALGWQPPHAYHVYCVRHIARNFNHKFKNGKQKEMLKKLGYTPCKHIFDRNFDKFCELSPPVKAWIGKISKEKWTMAYDKEGRRYGHMTTNLSECVNKVFKGCRNVPITALVKSTYSRCRKYFVDRGRQAQREIRDGQIYCSHVMKKLRENQEKACSHIVRTYDIQRTIFEVEEAFDPMTQRGGHKWAVNLNERYCQCGQFTTYHYPCSHIIAA</sequence>
<dbReference type="PANTHER" id="PTHR31973">
    <property type="entry name" value="POLYPROTEIN, PUTATIVE-RELATED"/>
    <property type="match status" value="1"/>
</dbReference>
<keyword evidence="1" id="KW-0479">Metal-binding</keyword>
<feature type="domain" description="SWIM-type" evidence="2">
    <location>
        <begin position="372"/>
        <end position="399"/>
    </location>
</feature>